<keyword evidence="1" id="KW-0472">Membrane</keyword>
<protein>
    <recommendedName>
        <fullName evidence="3">Holin</fullName>
    </recommendedName>
</protein>
<keyword evidence="1" id="KW-1133">Transmembrane helix</keyword>
<feature type="transmembrane region" description="Helical" evidence="1">
    <location>
        <begin position="12"/>
        <end position="40"/>
    </location>
</feature>
<accession>A0AB39ABI0</accession>
<gene>
    <name evidence="2" type="ORF">CVQSGQUC_CDS0054</name>
</gene>
<name>A0AB39ABI0_9CAUD</name>
<keyword evidence="1" id="KW-0812">Transmembrane</keyword>
<sequence length="67" mass="7499">MNDQIQNPVAKAAFAGILAYFGSWAELAAFLAAMYSLFLIGEFIFKKGITIYNWHKNRKAANNVEKA</sequence>
<evidence type="ECO:0000313" key="2">
    <source>
        <dbReference type="EMBL" id="XDF89559.1"/>
    </source>
</evidence>
<evidence type="ECO:0008006" key="3">
    <source>
        <dbReference type="Google" id="ProtNLM"/>
    </source>
</evidence>
<organism evidence="2">
    <name type="scientific">Pectobacterium phage Amona</name>
    <dbReference type="NCBI Taxonomy" id="3158137"/>
    <lineage>
        <taxon>Viruses</taxon>
        <taxon>Duplodnaviria</taxon>
        <taxon>Heunggongvirae</taxon>
        <taxon>Uroviricota</taxon>
        <taxon>Caudoviricetes</taxon>
    </lineage>
</organism>
<proteinExistence type="predicted"/>
<reference evidence="2" key="2">
    <citation type="submission" date="2024-07" db="EMBL/GenBank/DDBJ databases">
        <authorList>
            <person name="Pedersen J.S."/>
            <person name="Mulbjerg M.R."/>
            <person name="Carstens A.B."/>
            <person name="Hansen L.H."/>
        </authorList>
    </citation>
    <scope>NUCLEOTIDE SEQUENCE</scope>
</reference>
<reference evidence="2" key="1">
    <citation type="journal article" date="2024" name="Virus Res.">
        <title>A novel genus of Pectobacterium bacteriophages display broad host range by targeting several species of Danish soft rot isolates.</title>
        <authorList>
            <person name="Pedersen J.S."/>
            <person name="Carstens A.B."/>
            <person name="Rothgard M.M."/>
            <person name="Roy C."/>
            <person name="Viry A."/>
            <person name="Papudeshi B."/>
            <person name="Kot W."/>
            <person name="Hille F."/>
            <person name="Franz C.M.A.P."/>
            <person name="Edwards R."/>
            <person name="Hansen L.H."/>
        </authorList>
    </citation>
    <scope>NUCLEOTIDE SEQUENCE</scope>
</reference>
<evidence type="ECO:0000256" key="1">
    <source>
        <dbReference type="SAM" id="Phobius"/>
    </source>
</evidence>
<dbReference type="EMBL" id="PQ008971">
    <property type="protein sequence ID" value="XDF89559.1"/>
    <property type="molecule type" value="Genomic_DNA"/>
</dbReference>